<dbReference type="GO" id="GO:0003677">
    <property type="term" value="F:DNA binding"/>
    <property type="evidence" value="ECO:0007669"/>
    <property type="project" value="UniProtKB-KW"/>
</dbReference>
<evidence type="ECO:0000256" key="5">
    <source>
        <dbReference type="ARBA" id="ARBA00022747"/>
    </source>
</evidence>
<dbReference type="InterPro" id="IPR002052">
    <property type="entry name" value="DNA_methylase_N6_adenine_CS"/>
</dbReference>
<feature type="domain" description="TaqI-like C-terminal specificity" evidence="10">
    <location>
        <begin position="761"/>
        <end position="912"/>
    </location>
</feature>
<dbReference type="GO" id="GO:0009007">
    <property type="term" value="F:site-specific DNA-methyltransferase (adenine-specific) activity"/>
    <property type="evidence" value="ECO:0007669"/>
    <property type="project" value="UniProtKB-EC"/>
</dbReference>
<organism evidence="11">
    <name type="scientific">Candidatus Methanophagaceae archaeon ANME-1 ERB6</name>
    <dbReference type="NCBI Taxonomy" id="2759912"/>
    <lineage>
        <taxon>Archaea</taxon>
        <taxon>Methanobacteriati</taxon>
        <taxon>Methanobacteriota</taxon>
        <taxon>Stenosarchaea group</taxon>
        <taxon>Methanomicrobia</taxon>
        <taxon>Candidatus Methanophagales</taxon>
        <taxon>Candidatus Methanophagaceae</taxon>
    </lineage>
</organism>
<dbReference type="Pfam" id="PF07669">
    <property type="entry name" value="Eco57I"/>
    <property type="match status" value="1"/>
</dbReference>
<evidence type="ECO:0000256" key="6">
    <source>
        <dbReference type="ARBA" id="ARBA00023125"/>
    </source>
</evidence>
<evidence type="ECO:0000259" key="8">
    <source>
        <dbReference type="Pfam" id="PF04313"/>
    </source>
</evidence>
<dbReference type="PROSITE" id="PS00092">
    <property type="entry name" value="N6_MTASE"/>
    <property type="match status" value="1"/>
</dbReference>
<feature type="domain" description="Restriction endonuclease type I HsdR N-terminal" evidence="8">
    <location>
        <begin position="28"/>
        <end position="138"/>
    </location>
</feature>
<dbReference type="InterPro" id="IPR011639">
    <property type="entry name" value="MethylTrfase_TaqI-like_dom"/>
</dbReference>
<dbReference type="InterPro" id="IPR025931">
    <property type="entry name" value="TaqI_C"/>
</dbReference>
<dbReference type="InterPro" id="IPR050953">
    <property type="entry name" value="N4_N6_ade-DNA_methylase"/>
</dbReference>
<name>A0A7G9YVK2_9EURY</name>
<proteinExistence type="predicted"/>
<dbReference type="GO" id="GO:0009035">
    <property type="term" value="F:type I site-specific deoxyribonuclease activity"/>
    <property type="evidence" value="ECO:0007669"/>
    <property type="project" value="UniProtKB-EC"/>
</dbReference>
<keyword evidence="6" id="KW-0238">DNA-binding</keyword>
<dbReference type="SUPFAM" id="SSF53335">
    <property type="entry name" value="S-adenosyl-L-methionine-dependent methyltransferases"/>
    <property type="match status" value="1"/>
</dbReference>
<sequence>MKEQAKQKLRELVERFRYNLDVYKKSTYNEAQVRQEFINPFFEALGWDVSNKQGFAEQYKEVVLEDTIKVGSSTRAPDYSFRIGGQRKFFVEAKKPAVNIKEDVSPAYQLRRYAWSAKLPLSVVTDFEEFSVFDCRIKPNPNDKSSVGRIAYYTFDEYLDTFDAIYDVFSKEAVLKGGFDKYAESTKGKKGTAEVDSEFLKEIESWRELLAKNIALRNPDVSIYELNYAVQKIIDRIIFLRICEDRAIEPYGQLQTKAEAGDVYTHLLNHFKLAESKYDSGIFDFDTDRITPALGIDDRVLKTIIQSLYYPKSPYEFSVLGVEILGNVYEQFLGKVIRLTAGHQAKVETKPEVKKAGGVYYTPQYIVDYIVKNTVGKLVEGNGKTPEEIAEIKILDPACGSGSFLIGAYTYLLRYHLDWYVNNEPKKYKEAVFQVRENEWYLTTAEKKRILLNNVFGVDIDPQAVEVTKLSLLLKVLEHESRESIDQQVKLGLEGVLPNLGDNVKCGNSLIGPGFYGTGQQETLFDEAEMRRINVFDWDDDVKGFGGIMKGGGFDCVIGNPPYFSISTLDEDYFRYLEKEYAEIHSGYNDVMYYFIYRGIENLNKIGIYGVIASNYYLGNSYAVPLRKYLKKYITKILNFKNFRVFKNANVHTNIIIASKNPKTDEIDVYQDMIGNKMNLEKLESNFNHFILNRKELSEDWVIADDKNLKLIDKIAGDCIPLGELTIIKKGATSGNRKIFTVSSKYAAENGFESGLLKKSINSKDIDRYFLKNSGKYLIYIDSTIDVDKYLNIHRYLLSHKKELSQRNEVNKGLYAWYRLERPREKFVFDAKEKLVVPYRAEKNRFAFDDQQSFNDGGGSYAIILKDNINLNLKYVLGILNSDLMNWYYGFIGKPKGKMREYFNIPMSKIPIHKIGFSNPAEKAQHDKLVSLVENMIELQKKYHETRMEQDKGLYEQQITIVDAQIDRLVYDLYGLTEEEVKVVVGGI</sequence>
<dbReference type="GO" id="GO:0005524">
    <property type="term" value="F:ATP binding"/>
    <property type="evidence" value="ECO:0007669"/>
    <property type="project" value="UniProtKB-KW"/>
</dbReference>
<dbReference type="Gene3D" id="3.40.50.150">
    <property type="entry name" value="Vaccinia Virus protein VP39"/>
    <property type="match status" value="1"/>
</dbReference>
<evidence type="ECO:0000256" key="4">
    <source>
        <dbReference type="ARBA" id="ARBA00022691"/>
    </source>
</evidence>
<dbReference type="GO" id="GO:0009307">
    <property type="term" value="P:DNA restriction-modification system"/>
    <property type="evidence" value="ECO:0007669"/>
    <property type="project" value="UniProtKB-KW"/>
</dbReference>
<evidence type="ECO:0000313" key="11">
    <source>
        <dbReference type="EMBL" id="QNO52036.1"/>
    </source>
</evidence>
<gene>
    <name evidence="11" type="ORF">HGMICNAC_00038</name>
</gene>
<evidence type="ECO:0000256" key="1">
    <source>
        <dbReference type="ARBA" id="ARBA00011900"/>
    </source>
</evidence>
<dbReference type="EC" id="2.1.1.72" evidence="1"/>
<dbReference type="EMBL" id="MT631499">
    <property type="protein sequence ID" value="QNO52036.1"/>
    <property type="molecule type" value="Genomic_DNA"/>
</dbReference>
<dbReference type="InterPro" id="IPR007409">
    <property type="entry name" value="Restrct_endonuc_type1_HsdR_N"/>
</dbReference>
<reference evidence="11" key="1">
    <citation type="submission" date="2020-06" db="EMBL/GenBank/DDBJ databases">
        <title>Unique genomic features of the anaerobic methanotrophic archaea.</title>
        <authorList>
            <person name="Chadwick G.L."/>
            <person name="Skennerton C.T."/>
            <person name="Laso-Perez R."/>
            <person name="Leu A.O."/>
            <person name="Speth D.R."/>
            <person name="Yu H."/>
            <person name="Morgan-Lang C."/>
            <person name="Hatzenpichler R."/>
            <person name="Goudeau D."/>
            <person name="Malmstrom R."/>
            <person name="Brazelton W.J."/>
            <person name="Woyke T."/>
            <person name="Hallam S.J."/>
            <person name="Tyson G.W."/>
            <person name="Wegener G."/>
            <person name="Boetius A."/>
            <person name="Orphan V."/>
        </authorList>
    </citation>
    <scope>NUCLEOTIDE SEQUENCE</scope>
</reference>
<protein>
    <recommendedName>
        <fullName evidence="1">site-specific DNA-methyltransferase (adenine-specific)</fullName>
        <ecNumber evidence="1">2.1.1.72</ecNumber>
    </recommendedName>
</protein>
<accession>A0A7G9YVK2</accession>
<comment type="catalytic activity">
    <reaction evidence="7">
        <text>a 2'-deoxyadenosine in DNA + S-adenosyl-L-methionine = an N(6)-methyl-2'-deoxyadenosine in DNA + S-adenosyl-L-homocysteine + H(+)</text>
        <dbReference type="Rhea" id="RHEA:15197"/>
        <dbReference type="Rhea" id="RHEA-COMP:12418"/>
        <dbReference type="Rhea" id="RHEA-COMP:12419"/>
        <dbReference type="ChEBI" id="CHEBI:15378"/>
        <dbReference type="ChEBI" id="CHEBI:57856"/>
        <dbReference type="ChEBI" id="CHEBI:59789"/>
        <dbReference type="ChEBI" id="CHEBI:90615"/>
        <dbReference type="ChEBI" id="CHEBI:90616"/>
        <dbReference type="EC" id="2.1.1.72"/>
    </reaction>
</comment>
<keyword evidence="4" id="KW-0949">S-adenosyl-L-methionine</keyword>
<keyword evidence="3" id="KW-0808">Transferase</keyword>
<dbReference type="Pfam" id="PF12950">
    <property type="entry name" value="TaqI_C"/>
    <property type="match status" value="1"/>
</dbReference>
<evidence type="ECO:0000256" key="3">
    <source>
        <dbReference type="ARBA" id="ARBA00022679"/>
    </source>
</evidence>
<dbReference type="PANTHER" id="PTHR33841:SF6">
    <property type="entry name" value="TYPE II METHYLTRANSFERASE M.HINDII"/>
    <property type="match status" value="1"/>
</dbReference>
<evidence type="ECO:0000256" key="2">
    <source>
        <dbReference type="ARBA" id="ARBA00022603"/>
    </source>
</evidence>
<evidence type="ECO:0000259" key="10">
    <source>
        <dbReference type="Pfam" id="PF12950"/>
    </source>
</evidence>
<evidence type="ECO:0000259" key="9">
    <source>
        <dbReference type="Pfam" id="PF07669"/>
    </source>
</evidence>
<dbReference type="Gene3D" id="3.90.1570.30">
    <property type="match status" value="1"/>
</dbReference>
<dbReference type="Pfam" id="PF04313">
    <property type="entry name" value="HSDR_N"/>
    <property type="match status" value="1"/>
</dbReference>
<keyword evidence="5" id="KW-0680">Restriction system</keyword>
<evidence type="ECO:0000256" key="7">
    <source>
        <dbReference type="ARBA" id="ARBA00047942"/>
    </source>
</evidence>
<dbReference type="PANTHER" id="PTHR33841">
    <property type="entry name" value="DNA METHYLTRANSFERASE YEEA-RELATED"/>
    <property type="match status" value="1"/>
</dbReference>
<dbReference type="AlphaFoldDB" id="A0A7G9YVK2"/>
<dbReference type="InterPro" id="IPR029063">
    <property type="entry name" value="SAM-dependent_MTases_sf"/>
</dbReference>
<dbReference type="GO" id="GO:0032259">
    <property type="term" value="P:methylation"/>
    <property type="evidence" value="ECO:0007669"/>
    <property type="project" value="UniProtKB-KW"/>
</dbReference>
<feature type="domain" description="Type II methyltransferase M.TaqI-like" evidence="9">
    <location>
        <begin position="453"/>
        <end position="646"/>
    </location>
</feature>
<dbReference type="PRINTS" id="PR00507">
    <property type="entry name" value="N12N6MTFRASE"/>
</dbReference>
<keyword evidence="2" id="KW-0489">Methyltransferase</keyword>